<feature type="domain" description="Polymerase beta nucleotidyltransferase" evidence="2">
    <location>
        <begin position="12"/>
        <end position="70"/>
    </location>
</feature>
<proteinExistence type="predicted"/>
<dbReference type="InterPro" id="IPR041633">
    <property type="entry name" value="Polbeta"/>
</dbReference>
<comment type="caution">
    <text evidence="3">The sequence shown here is derived from an EMBL/GenBank/DDBJ whole genome shotgun (WGS) entry which is preliminary data.</text>
</comment>
<dbReference type="SUPFAM" id="SSF81301">
    <property type="entry name" value="Nucleotidyltransferase"/>
    <property type="match status" value="1"/>
</dbReference>
<dbReference type="CDD" id="cd05403">
    <property type="entry name" value="NT_KNTase_like"/>
    <property type="match status" value="1"/>
</dbReference>
<evidence type="ECO:0000259" key="2">
    <source>
        <dbReference type="Pfam" id="PF18765"/>
    </source>
</evidence>
<evidence type="ECO:0000313" key="3">
    <source>
        <dbReference type="EMBL" id="MDN3243110.1"/>
    </source>
</evidence>
<evidence type="ECO:0000313" key="4">
    <source>
        <dbReference type="Proteomes" id="UP001171902"/>
    </source>
</evidence>
<sequence length="281" mass="30401">MGQRSADQVMEAIVAALAQVPGVAAVTLGGSRSTGTAHANSDIDIGLYYSRTAAPGFDRLLECAARLDDRGRPDGHGDYGQWGPWINGGIWLRVGGFKTDLLLREIEHVDDHVRQCAEGRPQIHYQPGHPHGFSTAIYAGEVSRNVPLHDPDGVLPRLRAQVDPYPERLAAALVGKFGWEAQFALETAGSAADRGDLHYVAGCAFRAVASLNQVLFAANRRFMLNEKGATRIVETFAHAPEDYPNRVNEALGLLAPDPAALRAVLDRLARLRDEVLIAIDA</sequence>
<dbReference type="Pfam" id="PF13228">
    <property type="entry name" value="DUF4037"/>
    <property type="match status" value="1"/>
</dbReference>
<dbReference type="RefSeq" id="WP_289959669.1">
    <property type="nucleotide sequence ID" value="NZ_JAUEMJ010000011.1"/>
</dbReference>
<evidence type="ECO:0000259" key="1">
    <source>
        <dbReference type="Pfam" id="PF13228"/>
    </source>
</evidence>
<accession>A0ABT7YWT6</accession>
<gene>
    <name evidence="3" type="ORF">QWI33_25535</name>
</gene>
<organism evidence="3 4">
    <name type="scientific">Glycomyces tritici</name>
    <dbReference type="NCBI Taxonomy" id="2665176"/>
    <lineage>
        <taxon>Bacteria</taxon>
        <taxon>Bacillati</taxon>
        <taxon>Actinomycetota</taxon>
        <taxon>Actinomycetes</taxon>
        <taxon>Glycomycetales</taxon>
        <taxon>Glycomycetaceae</taxon>
        <taxon>Glycomyces</taxon>
    </lineage>
</organism>
<name>A0ABT7YWT6_9ACTN</name>
<reference evidence="3" key="1">
    <citation type="submission" date="2023-06" db="EMBL/GenBank/DDBJ databases">
        <title>Gycomyces niveus sp.nov., a novel actinomycete isolated from soil in Shouguang.</title>
        <authorList>
            <person name="Yang X."/>
            <person name="Zhao J."/>
        </authorList>
    </citation>
    <scope>NUCLEOTIDE SEQUENCE</scope>
    <source>
        <strain evidence="3">NEAU C2</strain>
    </source>
</reference>
<feature type="domain" description="DUF4037" evidence="1">
    <location>
        <begin position="144"/>
        <end position="223"/>
    </location>
</feature>
<dbReference type="Pfam" id="PF18765">
    <property type="entry name" value="Polbeta"/>
    <property type="match status" value="1"/>
</dbReference>
<dbReference type="Gene3D" id="3.30.460.10">
    <property type="entry name" value="Beta Polymerase, domain 2"/>
    <property type="match status" value="1"/>
</dbReference>
<dbReference type="EMBL" id="JAUEMJ010000011">
    <property type="protein sequence ID" value="MDN3243110.1"/>
    <property type="molecule type" value="Genomic_DNA"/>
</dbReference>
<dbReference type="Proteomes" id="UP001171902">
    <property type="component" value="Unassembled WGS sequence"/>
</dbReference>
<dbReference type="InterPro" id="IPR043519">
    <property type="entry name" value="NT_sf"/>
</dbReference>
<keyword evidence="4" id="KW-1185">Reference proteome</keyword>
<dbReference type="InterPro" id="IPR025117">
    <property type="entry name" value="DUF4037"/>
</dbReference>
<protein>
    <submittedName>
        <fullName evidence="3">Nucleotidyltransferase domain-containing protein</fullName>
    </submittedName>
</protein>